<keyword evidence="2" id="KW-1185">Reference proteome</keyword>
<sequence>MDPLPNTPVIILPYGSRFCYFKEDKNWYMDCVQYETDYKEEGPLLRCLPRQEPDLDDDEPDIINARHTSEIDYGILLIDSGASENVCRASPFLCDIRTLRQPIPLLLEEPKTVV</sequence>
<accession>A0A9Q3IHW4</accession>
<dbReference type="AlphaFoldDB" id="A0A9Q3IHW4"/>
<evidence type="ECO:0000313" key="2">
    <source>
        <dbReference type="Proteomes" id="UP000765509"/>
    </source>
</evidence>
<proteinExistence type="predicted"/>
<comment type="caution">
    <text evidence="1">The sequence shown here is derived from an EMBL/GenBank/DDBJ whole genome shotgun (WGS) entry which is preliminary data.</text>
</comment>
<name>A0A9Q3IHW4_9BASI</name>
<organism evidence="1 2">
    <name type="scientific">Austropuccinia psidii MF-1</name>
    <dbReference type="NCBI Taxonomy" id="1389203"/>
    <lineage>
        <taxon>Eukaryota</taxon>
        <taxon>Fungi</taxon>
        <taxon>Dikarya</taxon>
        <taxon>Basidiomycota</taxon>
        <taxon>Pucciniomycotina</taxon>
        <taxon>Pucciniomycetes</taxon>
        <taxon>Pucciniales</taxon>
        <taxon>Sphaerophragmiaceae</taxon>
        <taxon>Austropuccinia</taxon>
    </lineage>
</organism>
<evidence type="ECO:0000313" key="1">
    <source>
        <dbReference type="EMBL" id="MBW0539349.1"/>
    </source>
</evidence>
<protein>
    <submittedName>
        <fullName evidence="1">Uncharacterized protein</fullName>
    </submittedName>
</protein>
<reference evidence="1" key="1">
    <citation type="submission" date="2021-03" db="EMBL/GenBank/DDBJ databases">
        <title>Draft genome sequence of rust myrtle Austropuccinia psidii MF-1, a brazilian biotype.</title>
        <authorList>
            <person name="Quecine M.C."/>
            <person name="Pachon D.M.R."/>
            <person name="Bonatelli M.L."/>
            <person name="Correr F.H."/>
            <person name="Franceschini L.M."/>
            <person name="Leite T.F."/>
            <person name="Margarido G.R.A."/>
            <person name="Almeida C.A."/>
            <person name="Ferrarezi J.A."/>
            <person name="Labate C.A."/>
        </authorList>
    </citation>
    <scope>NUCLEOTIDE SEQUENCE</scope>
    <source>
        <strain evidence="1">MF-1</strain>
    </source>
</reference>
<gene>
    <name evidence="1" type="ORF">O181_079064</name>
</gene>
<dbReference type="EMBL" id="AVOT02043936">
    <property type="protein sequence ID" value="MBW0539349.1"/>
    <property type="molecule type" value="Genomic_DNA"/>
</dbReference>
<dbReference type="Proteomes" id="UP000765509">
    <property type="component" value="Unassembled WGS sequence"/>
</dbReference>